<reference evidence="3 4" key="1">
    <citation type="submission" date="2021-08" db="EMBL/GenBank/DDBJ databases">
        <title>Draft genome sequence of Spirulina subsalsa with high tolerance to salinity and hype-accumulation of phycocyanin.</title>
        <authorList>
            <person name="Pei H."/>
            <person name="Jiang L."/>
        </authorList>
    </citation>
    <scope>NUCLEOTIDE SEQUENCE [LARGE SCALE GENOMIC DNA]</scope>
    <source>
        <strain evidence="3 4">FACHB-351</strain>
    </source>
</reference>
<sequence>MNNSALSSLTALALKTIAVILIVSSLIDYILLAYPLNLTDTGWQIGFTSQIVDRGIVPMVGIGLLVIGSWISSAVDGQGNQISLLSLRFWAFLFASVMGLIFLLLIPLHISNLGQAQAQALSQITESATAAEGQIQSQFEQITQLLQDEQRIQELDQAIASGQVQGQQLEQLQTIRSQIQELRQNPEALTAQRESAETQLRARREEAEKQAKQNAIKSGLRIGLSSVLLAIGYIVIGWTGFRSLLVGAGGGMGGKR</sequence>
<protein>
    <submittedName>
        <fullName evidence="3">HpsJ family protein</fullName>
    </submittedName>
</protein>
<proteinExistence type="predicted"/>
<keyword evidence="4" id="KW-1185">Reference proteome</keyword>
<dbReference type="Proteomes" id="UP001526426">
    <property type="component" value="Unassembled WGS sequence"/>
</dbReference>
<feature type="transmembrane region" description="Helical" evidence="2">
    <location>
        <begin position="87"/>
        <end position="106"/>
    </location>
</feature>
<evidence type="ECO:0000313" key="3">
    <source>
        <dbReference type="EMBL" id="MCW6036658.1"/>
    </source>
</evidence>
<evidence type="ECO:0000256" key="1">
    <source>
        <dbReference type="SAM" id="Coils"/>
    </source>
</evidence>
<keyword evidence="1" id="KW-0175">Coiled coil</keyword>
<feature type="coiled-coil region" evidence="1">
    <location>
        <begin position="165"/>
        <end position="213"/>
    </location>
</feature>
<evidence type="ECO:0000313" key="4">
    <source>
        <dbReference type="Proteomes" id="UP001526426"/>
    </source>
</evidence>
<gene>
    <name evidence="3" type="ORF">K4A83_10340</name>
</gene>
<keyword evidence="2" id="KW-0812">Transmembrane</keyword>
<name>A0ABT3L588_9CYAN</name>
<evidence type="ECO:0000256" key="2">
    <source>
        <dbReference type="SAM" id="Phobius"/>
    </source>
</evidence>
<dbReference type="NCBIfam" id="NF038305">
    <property type="entry name" value="HpsJ_fam"/>
    <property type="match status" value="1"/>
</dbReference>
<keyword evidence="2" id="KW-1133">Transmembrane helix</keyword>
<feature type="transmembrane region" description="Helical" evidence="2">
    <location>
        <begin position="55"/>
        <end position="75"/>
    </location>
</feature>
<dbReference type="EMBL" id="JAIHOM010000042">
    <property type="protein sequence ID" value="MCW6036658.1"/>
    <property type="molecule type" value="Genomic_DNA"/>
</dbReference>
<feature type="transmembrane region" description="Helical" evidence="2">
    <location>
        <begin position="222"/>
        <end position="241"/>
    </location>
</feature>
<accession>A0ABT3L588</accession>
<dbReference type="InterPro" id="IPR047709">
    <property type="entry name" value="HpsJ-like"/>
</dbReference>
<keyword evidence="2" id="KW-0472">Membrane</keyword>
<feature type="transmembrane region" description="Helical" evidence="2">
    <location>
        <begin position="12"/>
        <end position="34"/>
    </location>
</feature>
<comment type="caution">
    <text evidence="3">The sequence shown here is derived from an EMBL/GenBank/DDBJ whole genome shotgun (WGS) entry which is preliminary data.</text>
</comment>
<organism evidence="3 4">
    <name type="scientific">Spirulina subsalsa FACHB-351</name>
    <dbReference type="NCBI Taxonomy" id="234711"/>
    <lineage>
        <taxon>Bacteria</taxon>
        <taxon>Bacillati</taxon>
        <taxon>Cyanobacteriota</taxon>
        <taxon>Cyanophyceae</taxon>
        <taxon>Spirulinales</taxon>
        <taxon>Spirulinaceae</taxon>
        <taxon>Spirulina</taxon>
    </lineage>
</organism>
<dbReference type="RefSeq" id="WP_265264452.1">
    <property type="nucleotide sequence ID" value="NZ_JAIHOM010000042.1"/>
</dbReference>